<feature type="transmembrane region" description="Helical" evidence="7">
    <location>
        <begin position="164"/>
        <end position="185"/>
    </location>
</feature>
<dbReference type="Gene3D" id="1.20.1250.20">
    <property type="entry name" value="MFS general substrate transporter like domains"/>
    <property type="match status" value="1"/>
</dbReference>
<evidence type="ECO:0000259" key="8">
    <source>
        <dbReference type="PROSITE" id="PS50850"/>
    </source>
</evidence>
<feature type="transmembrane region" description="Helical" evidence="7">
    <location>
        <begin position="362"/>
        <end position="381"/>
    </location>
</feature>
<evidence type="ECO:0000313" key="10">
    <source>
        <dbReference type="Proteomes" id="UP000741863"/>
    </source>
</evidence>
<dbReference type="PROSITE" id="PS50850">
    <property type="entry name" value="MFS"/>
    <property type="match status" value="1"/>
</dbReference>
<accession>A0ABS2PDS7</accession>
<evidence type="ECO:0000313" key="9">
    <source>
        <dbReference type="EMBL" id="MBM7633286.1"/>
    </source>
</evidence>
<gene>
    <name evidence="9" type="ORF">JOD17_002380</name>
</gene>
<keyword evidence="6 7" id="KW-0472">Membrane</keyword>
<feature type="transmembrane region" description="Helical" evidence="7">
    <location>
        <begin position="328"/>
        <end position="350"/>
    </location>
</feature>
<dbReference type="Pfam" id="PF07690">
    <property type="entry name" value="MFS_1"/>
    <property type="match status" value="1"/>
</dbReference>
<protein>
    <submittedName>
        <fullName evidence="9">DHA1 family multidrug resistance protein-like MFS transporter</fullName>
    </submittedName>
</protein>
<feature type="transmembrane region" description="Helical" evidence="7">
    <location>
        <begin position="231"/>
        <end position="255"/>
    </location>
</feature>
<dbReference type="SUPFAM" id="SSF103473">
    <property type="entry name" value="MFS general substrate transporter"/>
    <property type="match status" value="1"/>
</dbReference>
<dbReference type="EMBL" id="JAFBEC010000006">
    <property type="protein sequence ID" value="MBM7633286.1"/>
    <property type="molecule type" value="Genomic_DNA"/>
</dbReference>
<dbReference type="PANTHER" id="PTHR23517:SF2">
    <property type="entry name" value="MULTIDRUG RESISTANCE PROTEIN MDTH"/>
    <property type="match status" value="1"/>
</dbReference>
<feature type="transmembrane region" description="Helical" evidence="7">
    <location>
        <begin position="206"/>
        <end position="225"/>
    </location>
</feature>
<dbReference type="RefSeq" id="WP_204697885.1">
    <property type="nucleotide sequence ID" value="NZ_JAFBEC010000006.1"/>
</dbReference>
<evidence type="ECO:0000256" key="4">
    <source>
        <dbReference type="ARBA" id="ARBA00022692"/>
    </source>
</evidence>
<evidence type="ECO:0000256" key="2">
    <source>
        <dbReference type="ARBA" id="ARBA00022448"/>
    </source>
</evidence>
<dbReference type="PANTHER" id="PTHR23517">
    <property type="entry name" value="RESISTANCE PROTEIN MDTM, PUTATIVE-RELATED-RELATED"/>
    <property type="match status" value="1"/>
</dbReference>
<evidence type="ECO:0000256" key="3">
    <source>
        <dbReference type="ARBA" id="ARBA00022475"/>
    </source>
</evidence>
<dbReference type="InterPro" id="IPR036259">
    <property type="entry name" value="MFS_trans_sf"/>
</dbReference>
<proteinExistence type="predicted"/>
<comment type="subcellular location">
    <subcellularLocation>
        <location evidence="1">Cell membrane</location>
        <topology evidence="1">Multi-pass membrane protein</topology>
    </subcellularLocation>
</comment>
<keyword evidence="2" id="KW-0813">Transport</keyword>
<evidence type="ECO:0000256" key="5">
    <source>
        <dbReference type="ARBA" id="ARBA00022989"/>
    </source>
</evidence>
<dbReference type="InterPro" id="IPR050171">
    <property type="entry name" value="MFS_Transporters"/>
</dbReference>
<reference evidence="9 10" key="1">
    <citation type="submission" date="2021-01" db="EMBL/GenBank/DDBJ databases">
        <title>Genomic Encyclopedia of Type Strains, Phase IV (KMG-IV): sequencing the most valuable type-strain genomes for metagenomic binning, comparative biology and taxonomic classification.</title>
        <authorList>
            <person name="Goeker M."/>
        </authorList>
    </citation>
    <scope>NUCLEOTIDE SEQUENCE [LARGE SCALE GENOMIC DNA]</scope>
    <source>
        <strain evidence="9 10">DSM 25540</strain>
    </source>
</reference>
<name>A0ABS2PDS7_9BACL</name>
<keyword evidence="4 7" id="KW-0812">Transmembrane</keyword>
<evidence type="ECO:0000256" key="1">
    <source>
        <dbReference type="ARBA" id="ARBA00004651"/>
    </source>
</evidence>
<feature type="transmembrane region" description="Helical" evidence="7">
    <location>
        <begin position="12"/>
        <end position="38"/>
    </location>
</feature>
<sequence>MPWTIWKTYGPFVFALLAIEFFVTFTFFMFVPFISLYLTGELGYSLLFAGVILAVRLVSQQGVMLIGGYFGDKYGHKKMMMIGFLCRGVGFAGLGLVETPIALIVMAIIGGIGGTFFSPSLKAVLVSNQPKSEHKTLFAYSNISANAGTIIGPLFGTLFSVTQFPLLSVITGLSFALMSFWIFLVPIRSIQSTTKPSLILGLTEIIHNRSFLLVVVALIPFHFIYQQLFLVYPLIGFTLTGSGGWIFTVLTLLVVACQMTVTRLSERLSMVRSIQWGYLAMALGFIPLFFHLHVITVIASLIGIALGVMLIQPTFYSYTVSQAPAERFALYIGFSNLAMAIGGALGNIVGGSLYEWLHSLQLLSIYWVIFAIFAILPIFLLQRILRTSKSPAN</sequence>
<keyword evidence="3" id="KW-1003">Cell membrane</keyword>
<feature type="transmembrane region" description="Helical" evidence="7">
    <location>
        <begin position="298"/>
        <end position="316"/>
    </location>
</feature>
<evidence type="ECO:0000256" key="7">
    <source>
        <dbReference type="SAM" id="Phobius"/>
    </source>
</evidence>
<feature type="domain" description="Major facilitator superfamily (MFS) profile" evidence="8">
    <location>
        <begin position="13"/>
        <end position="389"/>
    </location>
</feature>
<dbReference type="Proteomes" id="UP000741863">
    <property type="component" value="Unassembled WGS sequence"/>
</dbReference>
<dbReference type="InterPro" id="IPR020846">
    <property type="entry name" value="MFS_dom"/>
</dbReference>
<feature type="transmembrane region" description="Helical" evidence="7">
    <location>
        <begin position="276"/>
        <end position="292"/>
    </location>
</feature>
<feature type="transmembrane region" description="Helical" evidence="7">
    <location>
        <begin position="44"/>
        <end position="67"/>
    </location>
</feature>
<dbReference type="InterPro" id="IPR011701">
    <property type="entry name" value="MFS"/>
</dbReference>
<keyword evidence="10" id="KW-1185">Reference proteome</keyword>
<evidence type="ECO:0000256" key="6">
    <source>
        <dbReference type="ARBA" id="ARBA00023136"/>
    </source>
</evidence>
<organism evidence="9 10">
    <name type="scientific">Geomicrobium sediminis</name>
    <dbReference type="NCBI Taxonomy" id="1347788"/>
    <lineage>
        <taxon>Bacteria</taxon>
        <taxon>Bacillati</taxon>
        <taxon>Bacillota</taxon>
        <taxon>Bacilli</taxon>
        <taxon>Bacillales</taxon>
        <taxon>Geomicrobium</taxon>
    </lineage>
</organism>
<keyword evidence="5 7" id="KW-1133">Transmembrane helix</keyword>
<comment type="caution">
    <text evidence="9">The sequence shown here is derived from an EMBL/GenBank/DDBJ whole genome shotgun (WGS) entry which is preliminary data.</text>
</comment>